<feature type="transmembrane region" description="Helical" evidence="1">
    <location>
        <begin position="287"/>
        <end position="307"/>
    </location>
</feature>
<dbReference type="Pfam" id="PF20108">
    <property type="entry name" value="DUF6498"/>
    <property type="match status" value="1"/>
</dbReference>
<proteinExistence type="predicted"/>
<feature type="transmembrane region" description="Helical" evidence="1">
    <location>
        <begin position="21"/>
        <end position="48"/>
    </location>
</feature>
<sequence>MPPIGRARNQKTNRRREVLRVTVANAIPIVGVVALGWNAAALLLLYWLELGVDSVWALVRAVFAGRPPALDTDGLLVGPLAARQPTLSVPGTSMDVYLVTLVGLPLTVLIVAIGWLFAGAVLVGPTSNPSSGTLSTVVLAAIGLFVVTGITTLRTYFHDGEYRKHNSQTAFSGHLFRIITVFVGGLVTVAFVTAATEGPSVEISRVDPATVGLPLLLTIALGKFTADFCGVYSDRLAVYFESYDQEYGWFDPPPEPEPVEATLDETPERVRPVRLGRVFGGPLRLPYHMGCVSLGGIGLVVAGLFALGQAWQIVTVVVTASVAVPCLLMCLDQLLRYGTVEYRIAPDDGVIVAYDRLFGTALWRLESWAQTDVRVETTPVDTLLGTETVSVDHPDGQFILPHLPDSDPVLAISEAARSPARRLIPGRRAWFT</sequence>
<keyword evidence="1" id="KW-0472">Membrane</keyword>
<gene>
    <name evidence="2" type="ORF">GCM10009030_23230</name>
</gene>
<keyword evidence="1" id="KW-0812">Transmembrane</keyword>
<dbReference type="RefSeq" id="WP_188997710.1">
    <property type="nucleotide sequence ID" value="NZ_BMOU01000003.1"/>
</dbReference>
<keyword evidence="3" id="KW-1185">Reference proteome</keyword>
<evidence type="ECO:0000256" key="1">
    <source>
        <dbReference type="SAM" id="Phobius"/>
    </source>
</evidence>
<organism evidence="2 3">
    <name type="scientific">Haloarcula pellucida</name>
    <dbReference type="NCBI Taxonomy" id="1427151"/>
    <lineage>
        <taxon>Archaea</taxon>
        <taxon>Methanobacteriati</taxon>
        <taxon>Methanobacteriota</taxon>
        <taxon>Stenosarchaea group</taxon>
        <taxon>Halobacteria</taxon>
        <taxon>Halobacteriales</taxon>
        <taxon>Haloarculaceae</taxon>
        <taxon>Haloarcula</taxon>
    </lineage>
</organism>
<accession>A0A830GNM7</accession>
<name>A0A830GNM7_9EURY</name>
<feature type="transmembrane region" description="Helical" evidence="1">
    <location>
        <begin position="174"/>
        <end position="195"/>
    </location>
</feature>
<dbReference type="InterPro" id="IPR045466">
    <property type="entry name" value="DUF6498"/>
</dbReference>
<feature type="transmembrane region" description="Helical" evidence="1">
    <location>
        <begin position="313"/>
        <end position="331"/>
    </location>
</feature>
<evidence type="ECO:0000313" key="3">
    <source>
        <dbReference type="Proteomes" id="UP000605784"/>
    </source>
</evidence>
<dbReference type="EMBL" id="BMOU01000003">
    <property type="protein sequence ID" value="GGN95733.1"/>
    <property type="molecule type" value="Genomic_DNA"/>
</dbReference>
<protein>
    <submittedName>
        <fullName evidence="2">Uncharacterized protein</fullName>
    </submittedName>
</protein>
<reference evidence="2" key="2">
    <citation type="submission" date="2020-09" db="EMBL/GenBank/DDBJ databases">
        <authorList>
            <person name="Sun Q."/>
            <person name="Ohkuma M."/>
        </authorList>
    </citation>
    <scope>NUCLEOTIDE SEQUENCE</scope>
    <source>
        <strain evidence="2">JCM 17820</strain>
    </source>
</reference>
<dbReference type="AlphaFoldDB" id="A0A830GNM7"/>
<dbReference type="Proteomes" id="UP000605784">
    <property type="component" value="Unassembled WGS sequence"/>
</dbReference>
<feature type="transmembrane region" description="Helical" evidence="1">
    <location>
        <begin position="134"/>
        <end position="154"/>
    </location>
</feature>
<reference evidence="2" key="1">
    <citation type="journal article" date="2014" name="Int. J. Syst. Evol. Microbiol.">
        <title>Complete genome sequence of Corynebacterium casei LMG S-19264T (=DSM 44701T), isolated from a smear-ripened cheese.</title>
        <authorList>
            <consortium name="US DOE Joint Genome Institute (JGI-PGF)"/>
            <person name="Walter F."/>
            <person name="Albersmeier A."/>
            <person name="Kalinowski J."/>
            <person name="Ruckert C."/>
        </authorList>
    </citation>
    <scope>NUCLEOTIDE SEQUENCE</scope>
    <source>
        <strain evidence="2">JCM 17820</strain>
    </source>
</reference>
<feature type="transmembrane region" description="Helical" evidence="1">
    <location>
        <begin position="96"/>
        <end position="122"/>
    </location>
</feature>
<keyword evidence="1" id="KW-1133">Transmembrane helix</keyword>
<evidence type="ECO:0000313" key="2">
    <source>
        <dbReference type="EMBL" id="GGN95733.1"/>
    </source>
</evidence>
<comment type="caution">
    <text evidence="2">The sequence shown here is derived from an EMBL/GenBank/DDBJ whole genome shotgun (WGS) entry which is preliminary data.</text>
</comment>